<dbReference type="OrthoDB" id="9786413at2"/>
<feature type="transmembrane region" description="Helical" evidence="7">
    <location>
        <begin position="109"/>
        <end position="137"/>
    </location>
</feature>
<organism evidence="9 10">
    <name type="scientific">Halanaerobium kushneri</name>
    <dbReference type="NCBI Taxonomy" id="56779"/>
    <lineage>
        <taxon>Bacteria</taxon>
        <taxon>Bacillati</taxon>
        <taxon>Bacillota</taxon>
        <taxon>Clostridia</taxon>
        <taxon>Halanaerobiales</taxon>
        <taxon>Halanaerobiaceae</taxon>
        <taxon>Halanaerobium</taxon>
    </lineage>
</organism>
<dbReference type="Gene3D" id="1.10.3720.10">
    <property type="entry name" value="MetI-like"/>
    <property type="match status" value="1"/>
</dbReference>
<feature type="transmembrane region" description="Helical" evidence="7">
    <location>
        <begin position="78"/>
        <end position="97"/>
    </location>
</feature>
<evidence type="ECO:0000259" key="8">
    <source>
        <dbReference type="PROSITE" id="PS50928"/>
    </source>
</evidence>
<evidence type="ECO:0000256" key="4">
    <source>
        <dbReference type="ARBA" id="ARBA00022692"/>
    </source>
</evidence>
<dbReference type="GO" id="GO:0005886">
    <property type="term" value="C:plasma membrane"/>
    <property type="evidence" value="ECO:0007669"/>
    <property type="project" value="UniProtKB-SubCell"/>
</dbReference>
<dbReference type="STRING" id="56779.SAMN05421834_11017"/>
<keyword evidence="6 7" id="KW-0472">Membrane</keyword>
<accession>A0A1N6WNA4</accession>
<name>A0A1N6WNA4_9FIRM</name>
<dbReference type="Proteomes" id="UP000185669">
    <property type="component" value="Unassembled WGS sequence"/>
</dbReference>
<keyword evidence="2 7" id="KW-0813">Transport</keyword>
<dbReference type="EMBL" id="FTNC01000010">
    <property type="protein sequence ID" value="SIQ91614.1"/>
    <property type="molecule type" value="Genomic_DNA"/>
</dbReference>
<dbReference type="SUPFAM" id="SSF161098">
    <property type="entry name" value="MetI-like"/>
    <property type="match status" value="1"/>
</dbReference>
<evidence type="ECO:0000256" key="7">
    <source>
        <dbReference type="RuleBase" id="RU363032"/>
    </source>
</evidence>
<keyword evidence="5 7" id="KW-1133">Transmembrane helix</keyword>
<proteinExistence type="inferred from homology"/>
<gene>
    <name evidence="9" type="ORF">SAMN05421834_11017</name>
</gene>
<dbReference type="Pfam" id="PF00528">
    <property type="entry name" value="BPD_transp_1"/>
    <property type="match status" value="1"/>
</dbReference>
<keyword evidence="4 7" id="KW-0812">Transmembrane</keyword>
<dbReference type="GO" id="GO:0055085">
    <property type="term" value="P:transmembrane transport"/>
    <property type="evidence" value="ECO:0007669"/>
    <property type="project" value="InterPro"/>
</dbReference>
<comment type="subcellular location">
    <subcellularLocation>
        <location evidence="1 7">Cell membrane</location>
        <topology evidence="1 7">Multi-pass membrane protein</topology>
    </subcellularLocation>
</comment>
<feature type="domain" description="ABC transmembrane type-1" evidence="8">
    <location>
        <begin position="72"/>
        <end position="283"/>
    </location>
</feature>
<evidence type="ECO:0000256" key="6">
    <source>
        <dbReference type="ARBA" id="ARBA00023136"/>
    </source>
</evidence>
<evidence type="ECO:0000256" key="5">
    <source>
        <dbReference type="ARBA" id="ARBA00022989"/>
    </source>
</evidence>
<dbReference type="RefSeq" id="WP_076544866.1">
    <property type="nucleotide sequence ID" value="NZ_FTNC01000010.1"/>
</dbReference>
<feature type="transmembrane region" description="Helical" evidence="7">
    <location>
        <begin position="16"/>
        <end position="38"/>
    </location>
</feature>
<dbReference type="PANTHER" id="PTHR30193">
    <property type="entry name" value="ABC TRANSPORTER PERMEASE PROTEIN"/>
    <property type="match status" value="1"/>
</dbReference>
<evidence type="ECO:0000256" key="3">
    <source>
        <dbReference type="ARBA" id="ARBA00022475"/>
    </source>
</evidence>
<keyword evidence="10" id="KW-1185">Reference proteome</keyword>
<evidence type="ECO:0000313" key="10">
    <source>
        <dbReference type="Proteomes" id="UP000185669"/>
    </source>
</evidence>
<evidence type="ECO:0000313" key="9">
    <source>
        <dbReference type="EMBL" id="SIQ91614.1"/>
    </source>
</evidence>
<dbReference type="InterPro" id="IPR051393">
    <property type="entry name" value="ABC_transporter_permease"/>
</dbReference>
<sequence>MYNDNTFLAKLKSFSIFAMIPLLVFFAVVGIPFIFGLMMTFTDWTGFGQTINFTGLENYRVAFSDPDFWNSLKLTFKYVVYSVIITNVLAFTLALIVTSKIKAKNFFRAGFFTPNLIGGVILGFIWQFVFSRILIHAGEFMQIPFLSESWLVDPNKAFWALVIVGVWKNSGYMMLIYIAGLMGLPKSVMEAASIDGAGGLQKLLKIKLPLMIPSFTISLFLTLQRSFMVFDINISLTNGGPFKMTELITLHIYNDAFLSQNFGSGQAKAFILFVIVAVIAVSQVSIMKKMEVEA</sequence>
<reference evidence="10" key="1">
    <citation type="submission" date="2017-01" db="EMBL/GenBank/DDBJ databases">
        <authorList>
            <person name="Varghese N."/>
            <person name="Submissions S."/>
        </authorList>
    </citation>
    <scope>NUCLEOTIDE SEQUENCE [LARGE SCALE GENOMIC DNA]</scope>
    <source>
        <strain evidence="10">ATCC 700103</strain>
    </source>
</reference>
<dbReference type="AlphaFoldDB" id="A0A1N6WNA4"/>
<keyword evidence="3" id="KW-1003">Cell membrane</keyword>
<dbReference type="CDD" id="cd06261">
    <property type="entry name" value="TM_PBP2"/>
    <property type="match status" value="1"/>
</dbReference>
<feature type="transmembrane region" description="Helical" evidence="7">
    <location>
        <begin position="269"/>
        <end position="287"/>
    </location>
</feature>
<dbReference type="InterPro" id="IPR035906">
    <property type="entry name" value="MetI-like_sf"/>
</dbReference>
<dbReference type="InterPro" id="IPR000515">
    <property type="entry name" value="MetI-like"/>
</dbReference>
<feature type="transmembrane region" description="Helical" evidence="7">
    <location>
        <begin position="157"/>
        <end position="179"/>
    </location>
</feature>
<evidence type="ECO:0000256" key="2">
    <source>
        <dbReference type="ARBA" id="ARBA00022448"/>
    </source>
</evidence>
<comment type="similarity">
    <text evidence="7">Belongs to the binding-protein-dependent transport system permease family.</text>
</comment>
<dbReference type="PANTHER" id="PTHR30193:SF37">
    <property type="entry name" value="INNER MEMBRANE ABC TRANSPORTER PERMEASE PROTEIN YCJO"/>
    <property type="match status" value="1"/>
</dbReference>
<evidence type="ECO:0000256" key="1">
    <source>
        <dbReference type="ARBA" id="ARBA00004651"/>
    </source>
</evidence>
<protein>
    <submittedName>
        <fullName evidence="9">Carbohydrate ABC transporter membrane protein 1, CUT1 family</fullName>
    </submittedName>
</protein>
<dbReference type="PROSITE" id="PS50928">
    <property type="entry name" value="ABC_TM1"/>
    <property type="match status" value="1"/>
</dbReference>